<dbReference type="InterPro" id="IPR010982">
    <property type="entry name" value="Lambda_DNA-bd_dom_sf"/>
</dbReference>
<dbReference type="InterPro" id="IPR025194">
    <property type="entry name" value="RodZ-like_C"/>
</dbReference>
<name>A0A975W845_9RHOB</name>
<evidence type="ECO:0000313" key="3">
    <source>
        <dbReference type="EMBL" id="SEJ03313.1"/>
    </source>
</evidence>
<evidence type="ECO:0000256" key="1">
    <source>
        <dbReference type="SAM" id="MobiDB-lite"/>
    </source>
</evidence>
<dbReference type="RefSeq" id="WP_074835474.1">
    <property type="nucleotide sequence ID" value="NZ_CBDCHJ010000006.1"/>
</dbReference>
<gene>
    <name evidence="3" type="ORF">SAMN04487940_10317</name>
</gene>
<protein>
    <submittedName>
        <fullName evidence="3">Protein RodZ, contains Xre-like HTH and DUF4115 domains</fullName>
    </submittedName>
</protein>
<dbReference type="Pfam" id="PF13413">
    <property type="entry name" value="HTH_25"/>
    <property type="match status" value="1"/>
</dbReference>
<feature type="domain" description="Cytoskeleton protein RodZ-like C-terminal" evidence="2">
    <location>
        <begin position="319"/>
        <end position="388"/>
    </location>
</feature>
<organism evidence="3 4">
    <name type="scientific">Marinovum algicola</name>
    <dbReference type="NCBI Taxonomy" id="42444"/>
    <lineage>
        <taxon>Bacteria</taxon>
        <taxon>Pseudomonadati</taxon>
        <taxon>Pseudomonadota</taxon>
        <taxon>Alphaproteobacteria</taxon>
        <taxon>Rhodobacterales</taxon>
        <taxon>Roseobacteraceae</taxon>
        <taxon>Marinovum</taxon>
    </lineage>
</organism>
<dbReference type="GO" id="GO:0003677">
    <property type="term" value="F:DNA binding"/>
    <property type="evidence" value="ECO:0007669"/>
    <property type="project" value="InterPro"/>
</dbReference>
<dbReference type="Gene3D" id="1.10.260.40">
    <property type="entry name" value="lambda repressor-like DNA-binding domains"/>
    <property type="match status" value="1"/>
</dbReference>
<dbReference type="Proteomes" id="UP000182932">
    <property type="component" value="Unassembled WGS sequence"/>
</dbReference>
<dbReference type="Pfam" id="PF13464">
    <property type="entry name" value="RodZ_C"/>
    <property type="match status" value="1"/>
</dbReference>
<evidence type="ECO:0000313" key="4">
    <source>
        <dbReference type="Proteomes" id="UP000182932"/>
    </source>
</evidence>
<dbReference type="EMBL" id="FNYY01000003">
    <property type="protein sequence ID" value="SEJ03313.1"/>
    <property type="molecule type" value="Genomic_DNA"/>
</dbReference>
<evidence type="ECO:0000259" key="2">
    <source>
        <dbReference type="Pfam" id="PF13464"/>
    </source>
</evidence>
<dbReference type="AlphaFoldDB" id="A0A975W845"/>
<feature type="region of interest" description="Disordered" evidence="1">
    <location>
        <begin position="109"/>
        <end position="138"/>
    </location>
</feature>
<accession>A0A975W845</accession>
<keyword evidence="4" id="KW-1185">Reference proteome</keyword>
<dbReference type="InterPro" id="IPR050400">
    <property type="entry name" value="Bact_Cytoskel_RodZ"/>
</dbReference>
<sequence length="434" mass="46219">MIGRKLRRGEAPGEENVGPKGFDDFALRLGDVMRGERATMGKSLLDVQRELRIKASYIAAIENCDPEAFDTPGFIAGYVRSYARYLNMDPDVTFQNFCIESGFTTAHGMSAEASSQQRKPGQKLPQKSPAERDLFTDPNMPFAPRGESFLAQIEPGAVGSMLVLLTLIAGIGYGGWSVLQEIQRVQLTPVDQTPIALAELDPLEGAGRIAPEEDSLDPDETRAAGVFNPPSGEPMDRLYRPQALDVPVMIARDAPISTLDPSRVGSFARASRERTPSIVTASAAASGDVPLDRVMDQVAEQVAATALPQVLEPPKPGVQLVAVRPAWVRVRAADGSVLYEAVMNAGDTFDVPQGEEPATLRVGASGAVYFAVNGQTYGPAGPRGAVTSNVALAAASLTERYQPADPASDGDLERMVAELNLRVATPTPETTAGE</sequence>
<feature type="region of interest" description="Disordered" evidence="1">
    <location>
        <begin position="212"/>
        <end position="238"/>
    </location>
</feature>
<proteinExistence type="predicted"/>
<reference evidence="3 4" key="1">
    <citation type="submission" date="2016-10" db="EMBL/GenBank/DDBJ databases">
        <authorList>
            <person name="Varghese N."/>
            <person name="Submissions S."/>
        </authorList>
    </citation>
    <scope>NUCLEOTIDE SEQUENCE [LARGE SCALE GENOMIC DNA]</scope>
    <source>
        <strain evidence="3 4">FF3</strain>
    </source>
</reference>
<comment type="caution">
    <text evidence="3">The sequence shown here is derived from an EMBL/GenBank/DDBJ whole genome shotgun (WGS) entry which is preliminary data.</text>
</comment>
<dbReference type="PANTHER" id="PTHR34475:SF1">
    <property type="entry name" value="CYTOSKELETON PROTEIN RODZ"/>
    <property type="match status" value="1"/>
</dbReference>
<dbReference type="PANTHER" id="PTHR34475">
    <property type="match status" value="1"/>
</dbReference>
<dbReference type="GeneID" id="80817377"/>